<dbReference type="AlphaFoldDB" id="A0A841SZG9"/>
<name>A0A841SZG9_9BACL</name>
<evidence type="ECO:0000313" key="1">
    <source>
        <dbReference type="EMBL" id="MBB6635635.1"/>
    </source>
</evidence>
<gene>
    <name evidence="1" type="ORF">H7B67_16060</name>
</gene>
<feature type="non-terminal residue" evidence="1">
    <location>
        <position position="1"/>
    </location>
</feature>
<protein>
    <submittedName>
        <fullName evidence="1">Ring-cleaving dioxygenase</fullName>
    </submittedName>
</protein>
<sequence>FEHLGEKLQLPAWYEKHRQLIEDNLIPIEVRVLKEDR</sequence>
<evidence type="ECO:0000313" key="2">
    <source>
        <dbReference type="Proteomes" id="UP000535838"/>
    </source>
</evidence>
<proteinExistence type="predicted"/>
<reference evidence="1 2" key="1">
    <citation type="submission" date="2020-08" db="EMBL/GenBank/DDBJ databases">
        <title>Cohnella phylogeny.</title>
        <authorList>
            <person name="Dunlap C."/>
        </authorList>
    </citation>
    <scope>NUCLEOTIDE SEQUENCE [LARGE SCALE GENOMIC DNA]</scope>
    <source>
        <strain evidence="1 2">DSM 25241</strain>
    </source>
</reference>
<dbReference type="GO" id="GO:0051213">
    <property type="term" value="F:dioxygenase activity"/>
    <property type="evidence" value="ECO:0007669"/>
    <property type="project" value="UniProtKB-KW"/>
</dbReference>
<keyword evidence="1" id="KW-0223">Dioxygenase</keyword>
<keyword evidence="2" id="KW-1185">Reference proteome</keyword>
<accession>A0A841SZG9</accession>
<comment type="caution">
    <text evidence="1">The sequence shown here is derived from an EMBL/GenBank/DDBJ whole genome shotgun (WGS) entry which is preliminary data.</text>
</comment>
<dbReference type="Proteomes" id="UP000535838">
    <property type="component" value="Unassembled WGS sequence"/>
</dbReference>
<keyword evidence="1" id="KW-0560">Oxidoreductase</keyword>
<organism evidence="1 2">
    <name type="scientific">Cohnella thailandensis</name>
    <dbReference type="NCBI Taxonomy" id="557557"/>
    <lineage>
        <taxon>Bacteria</taxon>
        <taxon>Bacillati</taxon>
        <taxon>Bacillota</taxon>
        <taxon>Bacilli</taxon>
        <taxon>Bacillales</taxon>
        <taxon>Paenibacillaceae</taxon>
        <taxon>Cohnella</taxon>
    </lineage>
</organism>
<dbReference type="EMBL" id="JACJVQ010000013">
    <property type="protein sequence ID" value="MBB6635635.1"/>
    <property type="molecule type" value="Genomic_DNA"/>
</dbReference>